<gene>
    <name evidence="2" type="ORF">GCM10023169_31590</name>
</gene>
<comment type="caution">
    <text evidence="2">The sequence shown here is derived from an EMBL/GenBank/DDBJ whole genome shotgun (WGS) entry which is preliminary data.</text>
</comment>
<proteinExistence type="predicted"/>
<sequence length="170" mass="18554">MRLWSLHPQYLDRQGLTACWREALLAQAVLAGRTRGYRHHSQLHRFRAQHDPLAAVGAYLVGTAEEAAARGYRFDTTRIERPTTPQDRGASTQGSRAGVQRIPVTEGQLAHEWGHLMVKLAGRSPELAAVQAGVALPAAHPLFVVVPGPVETWERGPTGPNSTESSLFPP</sequence>
<dbReference type="Proteomes" id="UP001500622">
    <property type="component" value="Unassembled WGS sequence"/>
</dbReference>
<dbReference type="RefSeq" id="WP_345217226.1">
    <property type="nucleotide sequence ID" value="NZ_BAABGN010000012.1"/>
</dbReference>
<dbReference type="Pfam" id="PF03013">
    <property type="entry name" value="Pyr_excise"/>
    <property type="match status" value="1"/>
</dbReference>
<feature type="region of interest" description="Disordered" evidence="1">
    <location>
        <begin position="76"/>
        <end position="99"/>
    </location>
</feature>
<evidence type="ECO:0000313" key="3">
    <source>
        <dbReference type="Proteomes" id="UP001500622"/>
    </source>
</evidence>
<keyword evidence="3" id="KW-1185">Reference proteome</keyword>
<evidence type="ECO:0000256" key="1">
    <source>
        <dbReference type="SAM" id="MobiDB-lite"/>
    </source>
</evidence>
<feature type="compositionally biased region" description="Polar residues" evidence="1">
    <location>
        <begin position="83"/>
        <end position="95"/>
    </location>
</feature>
<evidence type="ECO:0000313" key="2">
    <source>
        <dbReference type="EMBL" id="GAA4429343.1"/>
    </source>
</evidence>
<reference evidence="3" key="1">
    <citation type="journal article" date="2019" name="Int. J. Syst. Evol. Microbiol.">
        <title>The Global Catalogue of Microorganisms (GCM) 10K type strain sequencing project: providing services to taxonomists for standard genome sequencing and annotation.</title>
        <authorList>
            <consortium name="The Broad Institute Genomics Platform"/>
            <consortium name="The Broad Institute Genome Sequencing Center for Infectious Disease"/>
            <person name="Wu L."/>
            <person name="Ma J."/>
        </authorList>
    </citation>
    <scope>NUCLEOTIDE SEQUENCE [LARGE SCALE GENOMIC DNA]</scope>
    <source>
        <strain evidence="3">JCM 17810</strain>
    </source>
</reference>
<name>A0ABP8LJ31_9MICO</name>
<organism evidence="2 3">
    <name type="scientific">Georgenia halophila</name>
    <dbReference type="NCBI Taxonomy" id="620889"/>
    <lineage>
        <taxon>Bacteria</taxon>
        <taxon>Bacillati</taxon>
        <taxon>Actinomycetota</taxon>
        <taxon>Actinomycetes</taxon>
        <taxon>Micrococcales</taxon>
        <taxon>Bogoriellaceae</taxon>
        <taxon>Georgenia</taxon>
    </lineage>
</organism>
<protein>
    <submittedName>
        <fullName evidence="2">Pyrimidine dimer DNA glycosylase/endonuclease V</fullName>
    </submittedName>
</protein>
<dbReference type="EMBL" id="BAABGN010000012">
    <property type="protein sequence ID" value="GAA4429343.1"/>
    <property type="molecule type" value="Genomic_DNA"/>
</dbReference>
<accession>A0ABP8LJ31</accession>
<dbReference type="InterPro" id="IPR004260">
    <property type="entry name" value="Pyr-dimer_DNA_glycosylase"/>
</dbReference>